<name>A0ABS3ZYP3_9BRAD</name>
<dbReference type="Pfam" id="PF13578">
    <property type="entry name" value="Methyltransf_24"/>
    <property type="match status" value="1"/>
</dbReference>
<evidence type="ECO:0000313" key="2">
    <source>
        <dbReference type="Proteomes" id="UP000669317"/>
    </source>
</evidence>
<reference evidence="1 2" key="1">
    <citation type="submission" date="2021-03" db="EMBL/GenBank/DDBJ databases">
        <title>Genome Sequence of Bradyrhizobium vignae strain ISRA400.</title>
        <authorList>
            <person name="Tisa L.S."/>
            <person name="Svistoonoff S."/>
            <person name="Hocher V."/>
            <person name="Fall S."/>
            <person name="Zaiya A."/>
            <person name="Naing D."/>
            <person name="Niang N."/>
            <person name="Diouf A."/>
            <person name="Dasylva M.C."/>
            <person name="Toure O."/>
            <person name="Gueye M."/>
            <person name="Gully D."/>
            <person name="Tisseyre P."/>
            <person name="Simpson S."/>
            <person name="Morris K."/>
            <person name="Thomas W.K."/>
        </authorList>
    </citation>
    <scope>NUCLEOTIDE SEQUENCE [LARGE SCALE GENOMIC DNA]</scope>
    <source>
        <strain evidence="1 2">ISRA400</strain>
    </source>
</reference>
<accession>A0ABS3ZYP3</accession>
<dbReference type="SUPFAM" id="SSF53335">
    <property type="entry name" value="S-adenosyl-L-methionine-dependent methyltransferases"/>
    <property type="match status" value="1"/>
</dbReference>
<evidence type="ECO:0008006" key="3">
    <source>
        <dbReference type="Google" id="ProtNLM"/>
    </source>
</evidence>
<dbReference type="InterPro" id="IPR029063">
    <property type="entry name" value="SAM-dependent_MTases_sf"/>
</dbReference>
<dbReference type="Proteomes" id="UP000669317">
    <property type="component" value="Unassembled WGS sequence"/>
</dbReference>
<protein>
    <recommendedName>
        <fullName evidence="3">Class I SAM-dependent methyltransferase</fullName>
    </recommendedName>
</protein>
<dbReference type="Gene3D" id="3.40.50.150">
    <property type="entry name" value="Vaccinia Virus protein VP39"/>
    <property type="match status" value="1"/>
</dbReference>
<dbReference type="RefSeq" id="WP_209295608.1">
    <property type="nucleotide sequence ID" value="NZ_JAGIKT010000044.1"/>
</dbReference>
<dbReference type="EMBL" id="JAGIKT010000044">
    <property type="protein sequence ID" value="MBP0113274.1"/>
    <property type="molecule type" value="Genomic_DNA"/>
</dbReference>
<evidence type="ECO:0000313" key="1">
    <source>
        <dbReference type="EMBL" id="MBP0113274.1"/>
    </source>
</evidence>
<sequence length="239" mass="26964">MPLPAVSEILGRFRRQAEVERSWPDPARNPTASEFEVDLWTLSSFLLEKLVPVVGTHPYPLNELLLMSAAACRLKPSIVFDWGTHIGASARIFYECERTFNLGYEIHTIDLPSDASHVEHPRAEHGRLVRGLEKVHLHRGNGVKVALDRWRELGEPKRPLFFVDGDHAYESVRDELDEIFSTVPDASAIAHDTFFQSAESNYNVGPARAIQEVAEKFPTRFRMIESGLGLPGMTLLLSY</sequence>
<organism evidence="1 2">
    <name type="scientific">Bradyrhizobium vignae</name>
    <dbReference type="NCBI Taxonomy" id="1549949"/>
    <lineage>
        <taxon>Bacteria</taxon>
        <taxon>Pseudomonadati</taxon>
        <taxon>Pseudomonadota</taxon>
        <taxon>Alphaproteobacteria</taxon>
        <taxon>Hyphomicrobiales</taxon>
        <taxon>Nitrobacteraceae</taxon>
        <taxon>Bradyrhizobium</taxon>
    </lineage>
</organism>
<comment type="caution">
    <text evidence="1">The sequence shown here is derived from an EMBL/GenBank/DDBJ whole genome shotgun (WGS) entry which is preliminary data.</text>
</comment>
<gene>
    <name evidence="1" type="ORF">JWS04_19730</name>
</gene>
<keyword evidence="2" id="KW-1185">Reference proteome</keyword>
<proteinExistence type="predicted"/>